<evidence type="ECO:0000313" key="1">
    <source>
        <dbReference type="EMBL" id="ANE52428.1"/>
    </source>
</evidence>
<dbReference type="EMBL" id="CP011390">
    <property type="protein sequence ID" value="ANE52428.1"/>
    <property type="molecule type" value="Genomic_DNA"/>
</dbReference>
<dbReference type="OrthoDB" id="673184at2"/>
<dbReference type="RefSeq" id="WP_066406871.1">
    <property type="nucleotide sequence ID" value="NZ_CP011390.1"/>
</dbReference>
<keyword evidence="2" id="KW-1185">Reference proteome</keyword>
<gene>
    <name evidence="1" type="ORF">SY85_20030</name>
</gene>
<evidence type="ECO:0000313" key="2">
    <source>
        <dbReference type="Proteomes" id="UP000077177"/>
    </source>
</evidence>
<sequence>MLWKWLSRKVLDTVALFNGHFIEVKAFYAMQFDAVPCVTFIGELDVTKAYAFINEQMKGSIVQVYQHSYFDHQEQQMFFNNTILVLRDNRMIEIGNNYCQVLHTTSQYAWANQLVKELAAFRIVNNEPAIGFTRHTTMN</sequence>
<dbReference type="KEGG" id="fla:SY85_20030"/>
<organism evidence="1 2">
    <name type="scientific">Flavisolibacter tropicus</name>
    <dbReference type="NCBI Taxonomy" id="1492898"/>
    <lineage>
        <taxon>Bacteria</taxon>
        <taxon>Pseudomonadati</taxon>
        <taxon>Bacteroidota</taxon>
        <taxon>Chitinophagia</taxon>
        <taxon>Chitinophagales</taxon>
        <taxon>Chitinophagaceae</taxon>
        <taxon>Flavisolibacter</taxon>
    </lineage>
</organism>
<reference evidence="1 2" key="2">
    <citation type="journal article" date="2016" name="Int. J. Syst. Evol. Microbiol.">
        <title>Flavisolibacter tropicus sp. nov., isolated from tropical soil.</title>
        <authorList>
            <person name="Lee J.J."/>
            <person name="Kang M.S."/>
            <person name="Kim G.S."/>
            <person name="Lee C.S."/>
            <person name="Lim S."/>
            <person name="Lee J."/>
            <person name="Roh S.H."/>
            <person name="Kang H."/>
            <person name="Ha J.M."/>
            <person name="Bae S."/>
            <person name="Jung H.Y."/>
            <person name="Kim M.K."/>
        </authorList>
    </citation>
    <scope>NUCLEOTIDE SEQUENCE [LARGE SCALE GENOMIC DNA]</scope>
    <source>
        <strain evidence="1 2">LCS9</strain>
    </source>
</reference>
<dbReference type="Proteomes" id="UP000077177">
    <property type="component" value="Chromosome"/>
</dbReference>
<proteinExistence type="predicted"/>
<dbReference type="AlphaFoldDB" id="A0A172TZQ4"/>
<name>A0A172TZQ4_9BACT</name>
<protein>
    <submittedName>
        <fullName evidence="1">Uncharacterized protein</fullName>
    </submittedName>
</protein>
<reference evidence="2" key="1">
    <citation type="submission" date="2015-01" db="EMBL/GenBank/DDBJ databases">
        <title>Flavisolibacter sp./LCS9/ whole genome sequencing.</title>
        <authorList>
            <person name="Kim M.K."/>
            <person name="Srinivasan S."/>
            <person name="Lee J.-J."/>
        </authorList>
    </citation>
    <scope>NUCLEOTIDE SEQUENCE [LARGE SCALE GENOMIC DNA]</scope>
    <source>
        <strain evidence="2">LCS9</strain>
    </source>
</reference>
<accession>A0A172TZQ4</accession>
<dbReference type="STRING" id="1492898.SY85_20030"/>